<keyword evidence="3" id="KW-0460">Magnesium</keyword>
<dbReference type="GO" id="GO:0005737">
    <property type="term" value="C:cytoplasm"/>
    <property type="evidence" value="ECO:0007669"/>
    <property type="project" value="TreeGrafter"/>
</dbReference>
<dbReference type="InterPro" id="IPR023214">
    <property type="entry name" value="HAD_sf"/>
</dbReference>
<evidence type="ECO:0000313" key="4">
    <source>
        <dbReference type="EMBL" id="OAD54120.1"/>
    </source>
</evidence>
<evidence type="ECO:0000313" key="5">
    <source>
        <dbReference type="EMBL" id="OAD62192.1"/>
    </source>
</evidence>
<keyword evidence="4" id="KW-0378">Hydrolase</keyword>
<name>A0A310SIC1_9HYME</name>
<dbReference type="InterPro" id="IPR006355">
    <property type="entry name" value="LHPP/HDHD2"/>
</dbReference>
<dbReference type="Proteomes" id="UP000250275">
    <property type="component" value="Unassembled WGS sequence"/>
</dbReference>
<keyword evidence="6" id="KW-1185">Reference proteome</keyword>
<dbReference type="InterPro" id="IPR006439">
    <property type="entry name" value="HAD-SF_hydro_IA"/>
</dbReference>
<dbReference type="EMBL" id="KQ765162">
    <property type="protein sequence ID" value="OAD54120.1"/>
    <property type="molecule type" value="Genomic_DNA"/>
</dbReference>
<dbReference type="Gene3D" id="3.40.50.1000">
    <property type="entry name" value="HAD superfamily/HAD-like"/>
    <property type="match status" value="2"/>
</dbReference>
<dbReference type="Pfam" id="PF13242">
    <property type="entry name" value="Hydrolase_like"/>
    <property type="match status" value="1"/>
</dbReference>
<dbReference type="EMBL" id="KQ759883">
    <property type="protein sequence ID" value="OAD62192.1"/>
    <property type="molecule type" value="Genomic_DNA"/>
</dbReference>
<dbReference type="GO" id="GO:0046872">
    <property type="term" value="F:metal ion binding"/>
    <property type="evidence" value="ECO:0007669"/>
    <property type="project" value="UniProtKB-KW"/>
</dbReference>
<dbReference type="PANTHER" id="PTHR19288">
    <property type="entry name" value="4-NITROPHENYLPHOSPHATASE-RELATED"/>
    <property type="match status" value="1"/>
</dbReference>
<evidence type="ECO:0000256" key="1">
    <source>
        <dbReference type="ARBA" id="ARBA00001946"/>
    </source>
</evidence>
<dbReference type="AlphaFoldDB" id="A0A310SIC1"/>
<keyword evidence="2" id="KW-0479">Metal-binding</keyword>
<gene>
    <name evidence="5" type="ORF">WN48_07446</name>
    <name evidence="4" type="ORF">WN48_08353</name>
</gene>
<dbReference type="OrthoDB" id="426235at2759"/>
<evidence type="ECO:0000256" key="2">
    <source>
        <dbReference type="ARBA" id="ARBA00022723"/>
    </source>
</evidence>
<accession>A0A310SIC1</accession>
<organism evidence="4 6">
    <name type="scientific">Eufriesea mexicana</name>
    <dbReference type="NCBI Taxonomy" id="516756"/>
    <lineage>
        <taxon>Eukaryota</taxon>
        <taxon>Metazoa</taxon>
        <taxon>Ecdysozoa</taxon>
        <taxon>Arthropoda</taxon>
        <taxon>Hexapoda</taxon>
        <taxon>Insecta</taxon>
        <taxon>Pterygota</taxon>
        <taxon>Neoptera</taxon>
        <taxon>Endopterygota</taxon>
        <taxon>Hymenoptera</taxon>
        <taxon>Apocrita</taxon>
        <taxon>Aculeata</taxon>
        <taxon>Apoidea</taxon>
        <taxon>Anthophila</taxon>
        <taxon>Apidae</taxon>
        <taxon>Eufriesea</taxon>
    </lineage>
</organism>
<dbReference type="SUPFAM" id="SSF56784">
    <property type="entry name" value="HAD-like"/>
    <property type="match status" value="1"/>
</dbReference>
<dbReference type="NCBIfam" id="TIGR01549">
    <property type="entry name" value="HAD-SF-IA-v1"/>
    <property type="match status" value="1"/>
</dbReference>
<comment type="cofactor">
    <cofactor evidence="1">
        <name>Mg(2+)</name>
        <dbReference type="ChEBI" id="CHEBI:18420"/>
    </cofactor>
</comment>
<sequence length="169" mass="18285">MLLIDPAANEDFEDLIKNNEKANAVVIGLAPDKFHYEELTKAFRLLLDGASLIAIHKGRYYKRSDGLALGPGAFIAGLEYSANIKAEVVGKPTAEFFKAALGNISPEEAIMIGDDVKDDVAGAQAIGMRGLLVQTGKYRNGDENIITPQPTKVCSSFVQAVEYILKNEI</sequence>
<evidence type="ECO:0000256" key="3">
    <source>
        <dbReference type="ARBA" id="ARBA00022842"/>
    </source>
</evidence>
<evidence type="ECO:0000313" key="6">
    <source>
        <dbReference type="Proteomes" id="UP000250275"/>
    </source>
</evidence>
<reference evidence="4 6" key="1">
    <citation type="submission" date="2015-07" db="EMBL/GenBank/DDBJ databases">
        <title>The genome of Eufriesea mexicana.</title>
        <authorList>
            <person name="Pan H."/>
            <person name="Kapheim K."/>
        </authorList>
    </citation>
    <scope>NUCLEOTIDE SEQUENCE [LARGE SCALE GENOMIC DNA]</scope>
    <source>
        <strain evidence="4">0111107269</strain>
        <tissue evidence="4">Whole body</tissue>
    </source>
</reference>
<proteinExistence type="predicted"/>
<protein>
    <submittedName>
        <fullName evidence="4">Haloacid dehalogenase-like hydrolase domain-containing protein 2</fullName>
    </submittedName>
</protein>
<dbReference type="GO" id="GO:0016791">
    <property type="term" value="F:phosphatase activity"/>
    <property type="evidence" value="ECO:0007669"/>
    <property type="project" value="InterPro"/>
</dbReference>
<dbReference type="PANTHER" id="PTHR19288:SF46">
    <property type="entry name" value="HALOACID DEHALOGENASE-LIKE HYDROLASE DOMAIN-CONTAINING PROTEIN 2"/>
    <property type="match status" value="1"/>
</dbReference>
<dbReference type="InterPro" id="IPR036412">
    <property type="entry name" value="HAD-like_sf"/>
</dbReference>
<dbReference type="NCBIfam" id="TIGR01458">
    <property type="entry name" value="HAD-SF-IIA-hyp3"/>
    <property type="match status" value="1"/>
</dbReference>